<keyword evidence="3" id="KW-1185">Reference proteome</keyword>
<reference evidence="2 3" key="1">
    <citation type="journal article" date="2024" name="G3 (Bethesda)">
        <title>Genome assembly of Hibiscus sabdariffa L. provides insights into metabolisms of medicinal natural products.</title>
        <authorList>
            <person name="Kim T."/>
        </authorList>
    </citation>
    <scope>NUCLEOTIDE SEQUENCE [LARGE SCALE GENOMIC DNA]</scope>
    <source>
        <strain evidence="2">TK-2024</strain>
        <tissue evidence="2">Old leaves</tissue>
    </source>
</reference>
<organism evidence="2 3">
    <name type="scientific">Hibiscus sabdariffa</name>
    <name type="common">roselle</name>
    <dbReference type="NCBI Taxonomy" id="183260"/>
    <lineage>
        <taxon>Eukaryota</taxon>
        <taxon>Viridiplantae</taxon>
        <taxon>Streptophyta</taxon>
        <taxon>Embryophyta</taxon>
        <taxon>Tracheophyta</taxon>
        <taxon>Spermatophyta</taxon>
        <taxon>Magnoliopsida</taxon>
        <taxon>eudicotyledons</taxon>
        <taxon>Gunneridae</taxon>
        <taxon>Pentapetalae</taxon>
        <taxon>rosids</taxon>
        <taxon>malvids</taxon>
        <taxon>Malvales</taxon>
        <taxon>Malvaceae</taxon>
        <taxon>Malvoideae</taxon>
        <taxon>Hibiscus</taxon>
    </lineage>
</organism>
<evidence type="ECO:0000256" key="1">
    <source>
        <dbReference type="SAM" id="MobiDB-lite"/>
    </source>
</evidence>
<dbReference type="Proteomes" id="UP001396334">
    <property type="component" value="Unassembled WGS sequence"/>
</dbReference>
<sequence>MGNRSKGDNRSVRSEKCGSKKADQASLRRAFRRRSRPKAVYRWILDPADRDVGLAHVELWESSDEHPVLVELSCTRSSEELLSIRRAYHARYKPLTSASTNNAMESGAIPQGTRALTIWVAVATSRNDRSPCLYHHHQNFHCIR</sequence>
<gene>
    <name evidence="2" type="ORF">V6N11_070145</name>
</gene>
<name>A0ABR2QE55_9ROSI</name>
<proteinExistence type="predicted"/>
<dbReference type="InterPro" id="IPR037104">
    <property type="entry name" value="Annexin_sf"/>
</dbReference>
<dbReference type="SUPFAM" id="SSF47874">
    <property type="entry name" value="Annexin"/>
    <property type="match status" value="1"/>
</dbReference>
<evidence type="ECO:0000313" key="3">
    <source>
        <dbReference type="Proteomes" id="UP001396334"/>
    </source>
</evidence>
<comment type="caution">
    <text evidence="2">The sequence shown here is derived from an EMBL/GenBank/DDBJ whole genome shotgun (WGS) entry which is preliminary data.</text>
</comment>
<feature type="compositionally biased region" description="Basic and acidic residues" evidence="1">
    <location>
        <begin position="1"/>
        <end position="23"/>
    </location>
</feature>
<dbReference type="EMBL" id="JBBPBN010000040">
    <property type="protein sequence ID" value="KAK8998966.1"/>
    <property type="molecule type" value="Genomic_DNA"/>
</dbReference>
<accession>A0ABR2QE55</accession>
<evidence type="ECO:0000313" key="2">
    <source>
        <dbReference type="EMBL" id="KAK8998966.1"/>
    </source>
</evidence>
<protein>
    <submittedName>
        <fullName evidence="2">Uncharacterized protein</fullName>
    </submittedName>
</protein>
<feature type="region of interest" description="Disordered" evidence="1">
    <location>
        <begin position="1"/>
        <end position="30"/>
    </location>
</feature>